<dbReference type="InterPro" id="IPR002606">
    <property type="entry name" value="Riboflavin_kinase_bac"/>
</dbReference>
<dbReference type="GO" id="GO:0009398">
    <property type="term" value="P:FMN biosynthetic process"/>
    <property type="evidence" value="ECO:0007669"/>
    <property type="project" value="UniProtKB-UniRule"/>
</dbReference>
<dbReference type="InterPro" id="IPR023468">
    <property type="entry name" value="Riboflavin_kinase"/>
</dbReference>
<keyword evidence="8 15" id="KW-0547">Nucleotide-binding</keyword>
<dbReference type="OrthoDB" id="9803667at2"/>
<feature type="domain" description="Riboflavin kinase" evidence="16">
    <location>
        <begin position="182"/>
        <end position="306"/>
    </location>
</feature>
<dbReference type="KEGG" id="rip:RIEPE_0552"/>
<dbReference type="Pfam" id="PF06574">
    <property type="entry name" value="FAD_syn"/>
    <property type="match status" value="1"/>
</dbReference>
<dbReference type="NCBIfam" id="NF004163">
    <property type="entry name" value="PRK05627.1-6"/>
    <property type="match status" value="1"/>
</dbReference>
<dbReference type="NCBIfam" id="TIGR00083">
    <property type="entry name" value="ribF"/>
    <property type="match status" value="1"/>
</dbReference>
<dbReference type="NCBIfam" id="NF004159">
    <property type="entry name" value="PRK05627.1-2"/>
    <property type="match status" value="1"/>
</dbReference>
<evidence type="ECO:0000256" key="7">
    <source>
        <dbReference type="ARBA" id="ARBA00022695"/>
    </source>
</evidence>
<dbReference type="GO" id="GO:0006747">
    <property type="term" value="P:FAD biosynthetic process"/>
    <property type="evidence" value="ECO:0007669"/>
    <property type="project" value="UniProtKB-UniRule"/>
</dbReference>
<organism evidence="17 18">
    <name type="scientific">Riesia pediculicola (strain USDA)</name>
    <dbReference type="NCBI Taxonomy" id="515618"/>
    <lineage>
        <taxon>Bacteria</taxon>
        <taxon>Pseudomonadati</taxon>
        <taxon>Pseudomonadota</taxon>
        <taxon>Gammaproteobacteria</taxon>
        <taxon>Enterobacterales</taxon>
        <taxon>Enterobacteriaceae</taxon>
        <taxon>Candidatus Riesia</taxon>
    </lineage>
</organism>
<evidence type="ECO:0000256" key="9">
    <source>
        <dbReference type="ARBA" id="ARBA00022777"/>
    </source>
</evidence>
<evidence type="ECO:0000256" key="1">
    <source>
        <dbReference type="ARBA" id="ARBA00002121"/>
    </source>
</evidence>
<dbReference type="SUPFAM" id="SSF52374">
    <property type="entry name" value="Nucleotidylyl transferase"/>
    <property type="match status" value="1"/>
</dbReference>
<evidence type="ECO:0000256" key="2">
    <source>
        <dbReference type="ARBA" id="ARBA00004726"/>
    </source>
</evidence>
<dbReference type="PIRSF" id="PIRSF004491">
    <property type="entry name" value="FAD_Synth"/>
    <property type="match status" value="1"/>
</dbReference>
<dbReference type="eggNOG" id="COG0196">
    <property type="taxonomic scope" value="Bacteria"/>
</dbReference>
<dbReference type="HOGENOM" id="CLU_048437_0_1_6"/>
<dbReference type="STRING" id="515618.RIEPE_0552"/>
<evidence type="ECO:0000313" key="18">
    <source>
        <dbReference type="Proteomes" id="UP000001700"/>
    </source>
</evidence>
<keyword evidence="10 15" id="KW-0274">FAD</keyword>
<keyword evidence="9 15" id="KW-0418">Kinase</keyword>
<dbReference type="InterPro" id="IPR014729">
    <property type="entry name" value="Rossmann-like_a/b/a_fold"/>
</dbReference>
<dbReference type="EC" id="2.7.7.2" evidence="15"/>
<dbReference type="Pfam" id="PF01687">
    <property type="entry name" value="Flavokinase"/>
    <property type="match status" value="1"/>
</dbReference>
<dbReference type="CDD" id="cd02064">
    <property type="entry name" value="FAD_synthetase_N"/>
    <property type="match status" value="1"/>
</dbReference>
<keyword evidence="7 15" id="KW-0548">Nucleotidyltransferase</keyword>
<keyword evidence="11 15" id="KW-0067">ATP-binding</keyword>
<dbReference type="NCBIfam" id="NF004162">
    <property type="entry name" value="PRK05627.1-5"/>
    <property type="match status" value="1"/>
</dbReference>
<evidence type="ECO:0000256" key="6">
    <source>
        <dbReference type="ARBA" id="ARBA00022679"/>
    </source>
</evidence>
<evidence type="ECO:0000256" key="11">
    <source>
        <dbReference type="ARBA" id="ARBA00022840"/>
    </source>
</evidence>
<dbReference type="Gene3D" id="2.40.30.30">
    <property type="entry name" value="Riboflavin kinase-like"/>
    <property type="match status" value="1"/>
</dbReference>
<proteinExistence type="inferred from homology"/>
<reference evidence="17" key="1">
    <citation type="submission" date="2008-05" db="EMBL/GenBank/DDBJ databases">
        <title>Genome sequence of Riesia pediculicola USDA.</title>
        <authorList>
            <person name="Kirkness E.F."/>
        </authorList>
    </citation>
    <scope>NUCLEOTIDE SEQUENCE [LARGE SCALE GENOMIC DNA]</scope>
    <source>
        <strain evidence="17">USDA</strain>
    </source>
</reference>
<dbReference type="PANTHER" id="PTHR22749">
    <property type="entry name" value="RIBOFLAVIN KINASE/FMN ADENYLYLTRANSFERASE"/>
    <property type="match status" value="1"/>
</dbReference>
<evidence type="ECO:0000256" key="10">
    <source>
        <dbReference type="ARBA" id="ARBA00022827"/>
    </source>
</evidence>
<accession>D4G8X6</accession>
<evidence type="ECO:0000256" key="14">
    <source>
        <dbReference type="ARBA" id="ARBA00049494"/>
    </source>
</evidence>
<keyword evidence="6 15" id="KW-0808">Transferase</keyword>
<keyword evidence="12" id="KW-0511">Multifunctional enzyme</keyword>
<evidence type="ECO:0000256" key="3">
    <source>
        <dbReference type="ARBA" id="ARBA00005201"/>
    </source>
</evidence>
<comment type="function">
    <text evidence="1">Catalyzes the phosphorylation of riboflavin to FMN followed by the adenylation of FMN to FAD.</text>
</comment>
<evidence type="ECO:0000256" key="4">
    <source>
        <dbReference type="ARBA" id="ARBA00022630"/>
    </source>
</evidence>
<comment type="catalytic activity">
    <reaction evidence="14 15">
        <text>FMN + ATP + H(+) = FAD + diphosphate</text>
        <dbReference type="Rhea" id="RHEA:17237"/>
        <dbReference type="ChEBI" id="CHEBI:15378"/>
        <dbReference type="ChEBI" id="CHEBI:30616"/>
        <dbReference type="ChEBI" id="CHEBI:33019"/>
        <dbReference type="ChEBI" id="CHEBI:57692"/>
        <dbReference type="ChEBI" id="CHEBI:58210"/>
        <dbReference type="EC" id="2.7.7.2"/>
    </reaction>
</comment>
<dbReference type="EC" id="2.7.1.26" evidence="15"/>
<dbReference type="GO" id="GO:0003919">
    <property type="term" value="F:FMN adenylyltransferase activity"/>
    <property type="evidence" value="ECO:0007669"/>
    <property type="project" value="UniProtKB-UniRule"/>
</dbReference>
<dbReference type="PANTHER" id="PTHR22749:SF6">
    <property type="entry name" value="RIBOFLAVIN KINASE"/>
    <property type="match status" value="1"/>
</dbReference>
<keyword evidence="18" id="KW-1185">Reference proteome</keyword>
<evidence type="ECO:0000256" key="12">
    <source>
        <dbReference type="ARBA" id="ARBA00023268"/>
    </source>
</evidence>
<gene>
    <name evidence="17" type="primary">ribF</name>
    <name evidence="17" type="ordered locus">RIEPE_0552</name>
</gene>
<dbReference type="GO" id="GO:0008531">
    <property type="term" value="F:riboflavin kinase activity"/>
    <property type="evidence" value="ECO:0007669"/>
    <property type="project" value="UniProtKB-UniRule"/>
</dbReference>
<sequence>MKLIRGIHNIRNQHYGCSLTIGNFDSVHIGHQMILKKLIQYKYPGSPTVVMIFEPQPIEFFLGKLAPARLTGLRDKIKYISEYEIDYLLCVNFNRSFSSLTPDDFIDQLLIKKLGIQLLVIGDDFQFGKNRLGNFNHLFQAGKRYGFHVFKTKSFFKRGIRVSSTSIRQALMKDDLSLARNLIGRPYQLSGRVIHGKRLGSTIGFPTANLLFKYFTIAIKGVYVAEVQGILENSIRSVVNVGFRPTVMGKNRQIEVHLIDFQTNIYGSHINIIIHKKLREEKRFNSIFELKKQIYEDISQAKKFFKLFISR</sequence>
<comment type="catalytic activity">
    <reaction evidence="13 15">
        <text>riboflavin + ATP = FMN + ADP + H(+)</text>
        <dbReference type="Rhea" id="RHEA:14357"/>
        <dbReference type="ChEBI" id="CHEBI:15378"/>
        <dbReference type="ChEBI" id="CHEBI:30616"/>
        <dbReference type="ChEBI" id="CHEBI:57986"/>
        <dbReference type="ChEBI" id="CHEBI:58210"/>
        <dbReference type="ChEBI" id="CHEBI:456216"/>
        <dbReference type="EC" id="2.7.1.26"/>
    </reaction>
</comment>
<dbReference type="SMART" id="SM00904">
    <property type="entry name" value="Flavokinase"/>
    <property type="match status" value="1"/>
</dbReference>
<evidence type="ECO:0000313" key="17">
    <source>
        <dbReference type="EMBL" id="ADD79573.1"/>
    </source>
</evidence>
<evidence type="ECO:0000256" key="5">
    <source>
        <dbReference type="ARBA" id="ARBA00022643"/>
    </source>
</evidence>
<comment type="pathway">
    <text evidence="3 15">Cofactor biosynthesis; FMN biosynthesis; FMN from riboflavin (ATP route): step 1/1.</text>
</comment>
<protein>
    <recommendedName>
        <fullName evidence="15">Riboflavin biosynthesis protein</fullName>
    </recommendedName>
    <domain>
        <recommendedName>
            <fullName evidence="15">Riboflavin kinase</fullName>
            <ecNumber evidence="15">2.7.1.26</ecNumber>
        </recommendedName>
        <alternativeName>
            <fullName evidence="15">Flavokinase</fullName>
        </alternativeName>
    </domain>
    <domain>
        <recommendedName>
            <fullName evidence="15">FMN adenylyltransferase</fullName>
            <ecNumber evidence="15">2.7.7.2</ecNumber>
        </recommendedName>
        <alternativeName>
            <fullName evidence="15">FAD pyrophosphorylase</fullName>
        </alternativeName>
        <alternativeName>
            <fullName evidence="15">FAD synthase</fullName>
        </alternativeName>
    </domain>
</protein>
<keyword evidence="4 15" id="KW-0285">Flavoprotein</keyword>
<dbReference type="EMBL" id="CP001085">
    <property type="protein sequence ID" value="ADD79573.1"/>
    <property type="molecule type" value="Genomic_DNA"/>
</dbReference>
<dbReference type="UniPathway" id="UPA00277">
    <property type="reaction ID" value="UER00407"/>
</dbReference>
<name>D4G8X6_RIEPU</name>
<dbReference type="SUPFAM" id="SSF82114">
    <property type="entry name" value="Riboflavin kinase-like"/>
    <property type="match status" value="1"/>
</dbReference>
<dbReference type="InterPro" id="IPR015864">
    <property type="entry name" value="FAD_synthase"/>
</dbReference>
<keyword evidence="5 15" id="KW-0288">FMN</keyword>
<comment type="similarity">
    <text evidence="15">Belongs to the ribF family.</text>
</comment>
<evidence type="ECO:0000259" key="16">
    <source>
        <dbReference type="SMART" id="SM00904"/>
    </source>
</evidence>
<dbReference type="GO" id="GO:0009231">
    <property type="term" value="P:riboflavin biosynthetic process"/>
    <property type="evidence" value="ECO:0007669"/>
    <property type="project" value="InterPro"/>
</dbReference>
<dbReference type="Gene3D" id="3.40.50.620">
    <property type="entry name" value="HUPs"/>
    <property type="match status" value="1"/>
</dbReference>
<evidence type="ECO:0000256" key="13">
    <source>
        <dbReference type="ARBA" id="ARBA00047880"/>
    </source>
</evidence>
<dbReference type="InterPro" id="IPR015865">
    <property type="entry name" value="Riboflavin_kinase_bac/euk"/>
</dbReference>
<dbReference type="AlphaFoldDB" id="D4G8X6"/>
<dbReference type="Proteomes" id="UP000001700">
    <property type="component" value="Chromosome"/>
</dbReference>
<dbReference type="InterPro" id="IPR023465">
    <property type="entry name" value="Riboflavin_kinase_dom_sf"/>
</dbReference>
<dbReference type="FunFam" id="3.40.50.620:FF:000021">
    <property type="entry name" value="Riboflavin biosynthesis protein"/>
    <property type="match status" value="1"/>
</dbReference>
<comment type="pathway">
    <text evidence="2 15">Cofactor biosynthesis; FAD biosynthesis; FAD from FMN: step 1/1.</text>
</comment>
<evidence type="ECO:0000256" key="8">
    <source>
        <dbReference type="ARBA" id="ARBA00022741"/>
    </source>
</evidence>
<dbReference type="GO" id="GO:0005524">
    <property type="term" value="F:ATP binding"/>
    <property type="evidence" value="ECO:0007669"/>
    <property type="project" value="UniProtKB-UniRule"/>
</dbReference>
<evidence type="ECO:0000256" key="15">
    <source>
        <dbReference type="PIRNR" id="PIRNR004491"/>
    </source>
</evidence>
<dbReference type="RefSeq" id="WP_013087561.1">
    <property type="nucleotide sequence ID" value="NC_014109.1"/>
</dbReference>
<dbReference type="UniPathway" id="UPA00276">
    <property type="reaction ID" value="UER00406"/>
</dbReference>